<comment type="caution">
    <text evidence="1">The sequence shown here is derived from an EMBL/GenBank/DDBJ whole genome shotgun (WGS) entry which is preliminary data.</text>
</comment>
<proteinExistence type="predicted"/>
<accession>A0A9P8Q406</accession>
<gene>
    <name evidence="1" type="ORF">WICPIJ_005207</name>
</gene>
<protein>
    <submittedName>
        <fullName evidence="1">Uncharacterized protein</fullName>
    </submittedName>
</protein>
<dbReference type="Proteomes" id="UP000774326">
    <property type="component" value="Unassembled WGS sequence"/>
</dbReference>
<dbReference type="EMBL" id="JAEUBG010002926">
    <property type="protein sequence ID" value="KAH3683833.1"/>
    <property type="molecule type" value="Genomic_DNA"/>
</dbReference>
<reference evidence="1" key="1">
    <citation type="journal article" date="2021" name="Open Biol.">
        <title>Shared evolutionary footprints suggest mitochondrial oxidative damage underlies multiple complex I losses in fungi.</title>
        <authorList>
            <person name="Schikora-Tamarit M.A."/>
            <person name="Marcet-Houben M."/>
            <person name="Nosek J."/>
            <person name="Gabaldon T."/>
        </authorList>
    </citation>
    <scope>NUCLEOTIDE SEQUENCE</scope>
    <source>
        <strain evidence="1">CBS2887</strain>
    </source>
</reference>
<reference evidence="1" key="2">
    <citation type="submission" date="2021-01" db="EMBL/GenBank/DDBJ databases">
        <authorList>
            <person name="Schikora-Tamarit M.A."/>
        </authorList>
    </citation>
    <scope>NUCLEOTIDE SEQUENCE</scope>
    <source>
        <strain evidence="1">CBS2887</strain>
    </source>
</reference>
<name>A0A9P8Q406_WICPI</name>
<sequence>MSAIFHSETIRYIIFTKEGHPVPESYQSHFNGKYRSKTYVFELPNDMQVSMLPNYRLSKELTSSIGKLVDRLTRYPSSSQKIYVQFAFDMESKDTYQMMNFYPLIRPYLRGMDYHLELLKFSKGNGLLFTKSKDQLQTIFESISQKSVVFNHSEKSVVLDLDEQLFECQEDKLLRGLPYLQDSNVRKTALRLLDYHSKDVLSISVIVADWKPTADQLIESALTALEVADHMSADQFESCMQELWNSFFLELAKLEDINLSERSVGRLDEVLETIKDQAHYKLETQFWDKEGITEAFEDEGFSQEFDQFYELFYSFYTRGYKLTPTAENTAIKTSRLKGTGVNQTMRDARLVKTEQSLIKYINALLLEVNVQVPNFLEFRIYHSQGDISANFSGNIELNIRNSCFLKKMYSYYDYYRSLQNQAVWFEELKDFRISVLLKRNIAGQLFSQYEKVDSVIPERQAKRNALPIGPSKLRFSIEIMDQEEESWDM</sequence>
<dbReference type="AlphaFoldDB" id="A0A9P8Q406"/>
<evidence type="ECO:0000313" key="1">
    <source>
        <dbReference type="EMBL" id="KAH3683833.1"/>
    </source>
</evidence>
<keyword evidence="2" id="KW-1185">Reference proteome</keyword>
<evidence type="ECO:0000313" key="2">
    <source>
        <dbReference type="Proteomes" id="UP000774326"/>
    </source>
</evidence>
<organism evidence="1 2">
    <name type="scientific">Wickerhamomyces pijperi</name>
    <name type="common">Yeast</name>
    <name type="synonym">Pichia pijperi</name>
    <dbReference type="NCBI Taxonomy" id="599730"/>
    <lineage>
        <taxon>Eukaryota</taxon>
        <taxon>Fungi</taxon>
        <taxon>Dikarya</taxon>
        <taxon>Ascomycota</taxon>
        <taxon>Saccharomycotina</taxon>
        <taxon>Saccharomycetes</taxon>
        <taxon>Phaffomycetales</taxon>
        <taxon>Wickerhamomycetaceae</taxon>
        <taxon>Wickerhamomyces</taxon>
    </lineage>
</organism>